<evidence type="ECO:0000313" key="3">
    <source>
        <dbReference type="EMBL" id="TBW37997.1"/>
    </source>
</evidence>
<comment type="similarity">
    <text evidence="1">Belongs to the short-chain dehydrogenases/reductases (SDR) family.</text>
</comment>
<dbReference type="EMBL" id="SJFN01000013">
    <property type="protein sequence ID" value="TBW37997.1"/>
    <property type="molecule type" value="Genomic_DNA"/>
</dbReference>
<dbReference type="Proteomes" id="UP000292781">
    <property type="component" value="Unassembled WGS sequence"/>
</dbReference>
<dbReference type="Pfam" id="PF13561">
    <property type="entry name" value="adh_short_C2"/>
    <property type="match status" value="1"/>
</dbReference>
<dbReference type="Gene3D" id="3.40.50.720">
    <property type="entry name" value="NAD(P)-binding Rossmann-like Domain"/>
    <property type="match status" value="1"/>
</dbReference>
<dbReference type="SUPFAM" id="SSF51735">
    <property type="entry name" value="NAD(P)-binding Rossmann-fold domains"/>
    <property type="match status" value="1"/>
</dbReference>
<dbReference type="PANTHER" id="PTHR42760:SF106">
    <property type="entry name" value="PROTEIN FIXR"/>
    <property type="match status" value="1"/>
</dbReference>
<proteinExistence type="inferred from homology"/>
<dbReference type="PROSITE" id="PS00061">
    <property type="entry name" value="ADH_SHORT"/>
    <property type="match status" value="1"/>
</dbReference>
<comment type="caution">
    <text evidence="3">The sequence shown here is derived from an EMBL/GenBank/DDBJ whole genome shotgun (WGS) entry which is preliminary data.</text>
</comment>
<dbReference type="OrthoDB" id="9779623at2"/>
<evidence type="ECO:0000256" key="1">
    <source>
        <dbReference type="ARBA" id="ARBA00006484"/>
    </source>
</evidence>
<dbReference type="PRINTS" id="PR00081">
    <property type="entry name" value="GDHRDH"/>
</dbReference>
<feature type="region of interest" description="Disordered" evidence="2">
    <location>
        <begin position="1"/>
        <end position="28"/>
    </location>
</feature>
<dbReference type="InterPro" id="IPR002347">
    <property type="entry name" value="SDR_fam"/>
</dbReference>
<reference evidence="3 4" key="1">
    <citation type="submission" date="2019-02" db="EMBL/GenBank/DDBJ databases">
        <title>Siculibacillus lacustris gen. nov., sp. nov., a new rosette-forming bacterium isolated from a freshwater crater lake (Lake St. Ana, Romania).</title>
        <authorList>
            <person name="Felfoldi T."/>
            <person name="Marton Z."/>
            <person name="Szabo A."/>
            <person name="Mentes A."/>
            <person name="Boka K."/>
            <person name="Marialigeti K."/>
            <person name="Mathe I."/>
            <person name="Koncz M."/>
            <person name="Schumann P."/>
            <person name="Toth E."/>
        </authorList>
    </citation>
    <scope>NUCLEOTIDE SEQUENCE [LARGE SCALE GENOMIC DNA]</scope>
    <source>
        <strain evidence="3 4">SA-279</strain>
    </source>
</reference>
<keyword evidence="4" id="KW-1185">Reference proteome</keyword>
<gene>
    <name evidence="3" type="ORF">EYW49_10325</name>
</gene>
<dbReference type="AlphaFoldDB" id="A0A4Q9VQA2"/>
<dbReference type="InterPro" id="IPR036291">
    <property type="entry name" value="NAD(P)-bd_dom_sf"/>
</dbReference>
<protein>
    <submittedName>
        <fullName evidence="3">SDR family oxidoreductase</fullName>
    </submittedName>
</protein>
<name>A0A4Q9VQA2_9HYPH</name>
<organism evidence="3 4">
    <name type="scientific">Siculibacillus lacustris</name>
    <dbReference type="NCBI Taxonomy" id="1549641"/>
    <lineage>
        <taxon>Bacteria</taxon>
        <taxon>Pseudomonadati</taxon>
        <taxon>Pseudomonadota</taxon>
        <taxon>Alphaproteobacteria</taxon>
        <taxon>Hyphomicrobiales</taxon>
        <taxon>Ancalomicrobiaceae</taxon>
        <taxon>Siculibacillus</taxon>
    </lineage>
</organism>
<dbReference type="InterPro" id="IPR020904">
    <property type="entry name" value="Sc_DH/Rdtase_CS"/>
</dbReference>
<evidence type="ECO:0000256" key="2">
    <source>
        <dbReference type="SAM" id="MobiDB-lite"/>
    </source>
</evidence>
<dbReference type="PANTHER" id="PTHR42760">
    <property type="entry name" value="SHORT-CHAIN DEHYDROGENASES/REDUCTASES FAMILY MEMBER"/>
    <property type="match status" value="1"/>
</dbReference>
<evidence type="ECO:0000313" key="4">
    <source>
        <dbReference type="Proteomes" id="UP000292781"/>
    </source>
</evidence>
<accession>A0A4Q9VQA2</accession>
<dbReference type="RefSeq" id="WP_131309268.1">
    <property type="nucleotide sequence ID" value="NZ_SJFN01000013.1"/>
</dbReference>
<sequence>MSERDSSDSSGPTPPHAHGNGAPVYPPGYDPITHTFKLPATAGVAAPAATDPAVCPVDHAALAQSGVSLRPAAGERRTMVVTGASRGIGHSIVRKFAAEGWRIITISRHPFEGARCPWEAGPEDHVQVDLVDRQQLGLAIHDIKLRIGDGPLHALVNNAGISPKGPEGQRLNSLTTPLETWMQVFHVNLLAPILLARGLFDELKRGQGSVVNITSVVGHRVHPFAGTAYATSKAALTALTREMAADFAPHGIRVNAIAPGEIFTDILSPGTEEKFLPLIPMHRLGRPEEVAELVHFLCSAASSYITGEEININGGQLL</sequence>
<dbReference type="CDD" id="cd05233">
    <property type="entry name" value="SDR_c"/>
    <property type="match status" value="1"/>
</dbReference>
<dbReference type="FunFam" id="3.40.50.720:FF:000084">
    <property type="entry name" value="Short-chain dehydrogenase reductase"/>
    <property type="match status" value="1"/>
</dbReference>
<dbReference type="PRINTS" id="PR00080">
    <property type="entry name" value="SDRFAMILY"/>
</dbReference>
<dbReference type="GO" id="GO:0016616">
    <property type="term" value="F:oxidoreductase activity, acting on the CH-OH group of donors, NAD or NADP as acceptor"/>
    <property type="evidence" value="ECO:0007669"/>
    <property type="project" value="TreeGrafter"/>
</dbReference>